<dbReference type="InterPro" id="IPR057251">
    <property type="entry name" value="FP_C"/>
</dbReference>
<sequence>MASKVEQTGATKICAACPNVIKDKSGYMQCSTCMNFYDLLCANVSTARYKLMTKEHKKAWICDDCRNKRPKSDNSNTPLRAVQSIENDSTLPYTTASASSNSKVERKESASEFVTQRTKSASLHQPCATESLAVSRDDLRLLIRQEIQSSIRELIDERLKGISKQIRDFEDSLTFMNNIYEDFKKGLDTKFNVVEELKKENSALQQAVTDLSHRLNAAEQNMRENNIELNGIPEQRSENLSNIVIQLTKTVDNPIISEDILHVTRVSKISKNERPRSVIVKLRSARQRDEVIAAVIKYNRKNPKDKLSSVHLGLSGNRTPVYVSEHLTPTSKALHAATRLKAKELSYKFVWVRNGRIFVRKDEESQHKLIRNTESLSKLV</sequence>
<dbReference type="EMBL" id="JAHIBW010000024">
    <property type="protein sequence ID" value="KAG7298391.1"/>
    <property type="molecule type" value="Genomic_DNA"/>
</dbReference>
<proteinExistence type="predicted"/>
<accession>A0ABQ7PZI5</accession>
<dbReference type="Proteomes" id="UP000823941">
    <property type="component" value="Chromosome 24"/>
</dbReference>
<dbReference type="InterPro" id="IPR011011">
    <property type="entry name" value="Znf_FYVE_PHD"/>
</dbReference>
<reference evidence="3 4" key="1">
    <citation type="submission" date="2021-06" db="EMBL/GenBank/DDBJ databases">
        <title>A haploid diamondback moth (Plutella xylostella L.) genome assembly resolves 31 chromosomes and identifies a diamide resistance mutation.</title>
        <authorList>
            <person name="Ward C.M."/>
            <person name="Perry K.D."/>
            <person name="Baker G."/>
            <person name="Powis K."/>
            <person name="Heckel D.G."/>
            <person name="Baxter S.W."/>
        </authorList>
    </citation>
    <scope>NUCLEOTIDE SEQUENCE [LARGE SCALE GENOMIC DNA]</scope>
    <source>
        <strain evidence="3 4">LV</strain>
        <tissue evidence="3">Single pupa</tissue>
    </source>
</reference>
<dbReference type="SUPFAM" id="SSF57903">
    <property type="entry name" value="FYVE/PHD zinc finger"/>
    <property type="match status" value="1"/>
</dbReference>
<feature type="domain" description="FP protein C-terminal" evidence="2">
    <location>
        <begin position="328"/>
        <end position="380"/>
    </location>
</feature>
<organism evidence="3 4">
    <name type="scientific">Plutella xylostella</name>
    <name type="common">Diamondback moth</name>
    <name type="synonym">Plutella maculipennis</name>
    <dbReference type="NCBI Taxonomy" id="51655"/>
    <lineage>
        <taxon>Eukaryota</taxon>
        <taxon>Metazoa</taxon>
        <taxon>Ecdysozoa</taxon>
        <taxon>Arthropoda</taxon>
        <taxon>Hexapoda</taxon>
        <taxon>Insecta</taxon>
        <taxon>Pterygota</taxon>
        <taxon>Neoptera</taxon>
        <taxon>Endopterygota</taxon>
        <taxon>Lepidoptera</taxon>
        <taxon>Glossata</taxon>
        <taxon>Ditrysia</taxon>
        <taxon>Yponomeutoidea</taxon>
        <taxon>Plutellidae</taxon>
        <taxon>Plutella</taxon>
    </lineage>
</organism>
<evidence type="ECO:0000313" key="4">
    <source>
        <dbReference type="Proteomes" id="UP000823941"/>
    </source>
</evidence>
<evidence type="ECO:0000313" key="3">
    <source>
        <dbReference type="EMBL" id="KAG7298391.1"/>
    </source>
</evidence>
<comment type="caution">
    <text evidence="3">The sequence shown here is derived from an EMBL/GenBank/DDBJ whole genome shotgun (WGS) entry which is preliminary data.</text>
</comment>
<keyword evidence="1" id="KW-0175">Coiled coil</keyword>
<dbReference type="InterPro" id="IPR013083">
    <property type="entry name" value="Znf_RING/FYVE/PHD"/>
</dbReference>
<dbReference type="Pfam" id="PF25298">
    <property type="entry name" value="Baculo_FP_2nd"/>
    <property type="match status" value="1"/>
</dbReference>
<evidence type="ECO:0000256" key="1">
    <source>
        <dbReference type="SAM" id="Coils"/>
    </source>
</evidence>
<protein>
    <recommendedName>
        <fullName evidence="2">FP protein C-terminal domain-containing protein</fullName>
    </recommendedName>
</protein>
<name>A0ABQ7PZI5_PLUXY</name>
<dbReference type="Gene3D" id="3.30.70.1820">
    <property type="entry name" value="L1 transposable element, RRM domain"/>
    <property type="match status" value="1"/>
</dbReference>
<keyword evidence="4" id="KW-1185">Reference proteome</keyword>
<dbReference type="Gene3D" id="3.30.40.10">
    <property type="entry name" value="Zinc/RING finger domain, C3HC4 (zinc finger)"/>
    <property type="match status" value="1"/>
</dbReference>
<gene>
    <name evidence="3" type="ORF">JYU34_018008</name>
</gene>
<evidence type="ECO:0000259" key="2">
    <source>
        <dbReference type="Pfam" id="PF25298"/>
    </source>
</evidence>
<feature type="coiled-coil region" evidence="1">
    <location>
        <begin position="187"/>
        <end position="228"/>
    </location>
</feature>